<dbReference type="GO" id="GO:0003700">
    <property type="term" value="F:DNA-binding transcription factor activity"/>
    <property type="evidence" value="ECO:0007669"/>
    <property type="project" value="InterPro"/>
</dbReference>
<dbReference type="PROSITE" id="PS50931">
    <property type="entry name" value="HTH_LYSR"/>
    <property type="match status" value="1"/>
</dbReference>
<keyword evidence="3" id="KW-0238">DNA-binding</keyword>
<protein>
    <submittedName>
        <fullName evidence="6">PCP degradation transcriptional activation protein</fullName>
    </submittedName>
</protein>
<dbReference type="Gene3D" id="1.10.10.10">
    <property type="entry name" value="Winged helix-like DNA-binding domain superfamily/Winged helix DNA-binding domain"/>
    <property type="match status" value="1"/>
</dbReference>
<evidence type="ECO:0000256" key="1">
    <source>
        <dbReference type="ARBA" id="ARBA00009437"/>
    </source>
</evidence>
<dbReference type="InterPro" id="IPR050389">
    <property type="entry name" value="LysR-type_TF"/>
</dbReference>
<dbReference type="EMBL" id="WNDQ01000006">
    <property type="protein sequence ID" value="KAF1023243.1"/>
    <property type="molecule type" value="Genomic_DNA"/>
</dbReference>
<dbReference type="Proteomes" id="UP000461670">
    <property type="component" value="Unassembled WGS sequence"/>
</dbReference>
<evidence type="ECO:0000256" key="4">
    <source>
        <dbReference type="ARBA" id="ARBA00023163"/>
    </source>
</evidence>
<dbReference type="PANTHER" id="PTHR30118:SF15">
    <property type="entry name" value="TRANSCRIPTIONAL REGULATORY PROTEIN"/>
    <property type="match status" value="1"/>
</dbReference>
<reference evidence="7" key="1">
    <citation type="journal article" date="2020" name="MBio">
        <title>Horizontal gene transfer to a defensive symbiont with a reduced genome amongst a multipartite beetle microbiome.</title>
        <authorList>
            <person name="Waterworth S.C."/>
            <person name="Florez L.V."/>
            <person name="Rees E.R."/>
            <person name="Hertweck C."/>
            <person name="Kaltenpoth M."/>
            <person name="Kwan J.C."/>
        </authorList>
    </citation>
    <scope>NUCLEOTIDE SEQUENCE [LARGE SCALE GENOMIC DNA]</scope>
</reference>
<evidence type="ECO:0000313" key="7">
    <source>
        <dbReference type="Proteomes" id="UP000461670"/>
    </source>
</evidence>
<keyword evidence="2" id="KW-0805">Transcription regulation</keyword>
<dbReference type="InterPro" id="IPR036390">
    <property type="entry name" value="WH_DNA-bd_sf"/>
</dbReference>
<dbReference type="PRINTS" id="PR00039">
    <property type="entry name" value="HTHLYSR"/>
</dbReference>
<evidence type="ECO:0000256" key="3">
    <source>
        <dbReference type="ARBA" id="ARBA00023125"/>
    </source>
</evidence>
<proteinExistence type="inferred from homology"/>
<dbReference type="CDD" id="cd08459">
    <property type="entry name" value="PBP2_DntR_NahR_LinR_like"/>
    <property type="match status" value="1"/>
</dbReference>
<dbReference type="Pfam" id="PF03466">
    <property type="entry name" value="LysR_substrate"/>
    <property type="match status" value="1"/>
</dbReference>
<dbReference type="PANTHER" id="PTHR30118">
    <property type="entry name" value="HTH-TYPE TRANSCRIPTIONAL REGULATOR LEUO-RELATED"/>
    <property type="match status" value="1"/>
</dbReference>
<dbReference type="InterPro" id="IPR036388">
    <property type="entry name" value="WH-like_DNA-bd_sf"/>
</dbReference>
<keyword evidence="4" id="KW-0804">Transcription</keyword>
<sequence length="310" mass="33747">MVQDLRDIDLNLLVVFHEVMATGGISPAARRLGLSQPAASNALARLRQSLGDELFVRAGARMQPTALAVQLAGPVEAALALLQDGLRYRAAFDPATDTRHFRVAMTDVGEVYFLPRLLPLLQARAPGVRLHAVQATGAALKAGLQDGSIDLALGPFEDMPASFFQQRLFRQSCVCLFNQAHAFAQTPPRTLAAYRQARHLSVANAASPYVEIQARMEKAGIAMARHDQVSSFLTAPFVVATSDCVVTVPLKLAEHFADSLALRWIEPPRLPTLATHCFWHQRVHQDAGHARLRGLIAERFADAPVSPRAS</sequence>
<dbReference type="SUPFAM" id="SSF53850">
    <property type="entry name" value="Periplasmic binding protein-like II"/>
    <property type="match status" value="1"/>
</dbReference>
<name>A0A7V8FRE9_9BURK</name>
<organism evidence="6 7">
    <name type="scientific">Paracidovorax wautersii</name>
    <dbReference type="NCBI Taxonomy" id="1177982"/>
    <lineage>
        <taxon>Bacteria</taxon>
        <taxon>Pseudomonadati</taxon>
        <taxon>Pseudomonadota</taxon>
        <taxon>Betaproteobacteria</taxon>
        <taxon>Burkholderiales</taxon>
        <taxon>Comamonadaceae</taxon>
        <taxon>Paracidovorax</taxon>
    </lineage>
</organism>
<evidence type="ECO:0000256" key="2">
    <source>
        <dbReference type="ARBA" id="ARBA00023015"/>
    </source>
</evidence>
<dbReference type="GO" id="GO:0003677">
    <property type="term" value="F:DNA binding"/>
    <property type="evidence" value="ECO:0007669"/>
    <property type="project" value="UniProtKB-KW"/>
</dbReference>
<dbReference type="Pfam" id="PF00126">
    <property type="entry name" value="HTH_1"/>
    <property type="match status" value="1"/>
</dbReference>
<gene>
    <name evidence="6" type="primary">pcpR_2</name>
    <name evidence="6" type="ORF">GAK30_00696</name>
</gene>
<comment type="similarity">
    <text evidence="1">Belongs to the LysR transcriptional regulatory family.</text>
</comment>
<accession>A0A7V8FRE9</accession>
<dbReference type="Gene3D" id="3.40.190.10">
    <property type="entry name" value="Periplasmic binding protein-like II"/>
    <property type="match status" value="2"/>
</dbReference>
<dbReference type="AlphaFoldDB" id="A0A7V8FRE9"/>
<evidence type="ECO:0000259" key="5">
    <source>
        <dbReference type="PROSITE" id="PS50931"/>
    </source>
</evidence>
<evidence type="ECO:0000313" key="6">
    <source>
        <dbReference type="EMBL" id="KAF1023243.1"/>
    </source>
</evidence>
<dbReference type="SUPFAM" id="SSF46785">
    <property type="entry name" value="Winged helix' DNA-binding domain"/>
    <property type="match status" value="1"/>
</dbReference>
<dbReference type="InterPro" id="IPR000847">
    <property type="entry name" value="LysR_HTH_N"/>
</dbReference>
<comment type="caution">
    <text evidence="6">The sequence shown here is derived from an EMBL/GenBank/DDBJ whole genome shotgun (WGS) entry which is preliminary data.</text>
</comment>
<feature type="domain" description="HTH lysR-type" evidence="5">
    <location>
        <begin position="8"/>
        <end position="65"/>
    </location>
</feature>
<dbReference type="InterPro" id="IPR005119">
    <property type="entry name" value="LysR_subst-bd"/>
</dbReference>